<protein>
    <recommendedName>
        <fullName evidence="4">Smr domain-containing protein</fullName>
    </recommendedName>
</protein>
<dbReference type="EMBL" id="CAWUPB010000913">
    <property type="protein sequence ID" value="CAK7329437.1"/>
    <property type="molecule type" value="Genomic_DNA"/>
</dbReference>
<dbReference type="InterPro" id="IPR002885">
    <property type="entry name" value="PPR_rpt"/>
</dbReference>
<dbReference type="InterPro" id="IPR036063">
    <property type="entry name" value="Smr_dom_sf"/>
</dbReference>
<dbReference type="Pfam" id="PF01535">
    <property type="entry name" value="PPR"/>
    <property type="match status" value="2"/>
</dbReference>
<dbReference type="Gene3D" id="1.25.40.10">
    <property type="entry name" value="Tetratricopeptide repeat domain"/>
    <property type="match status" value="1"/>
</dbReference>
<dbReference type="SMART" id="SM00463">
    <property type="entry name" value="SMR"/>
    <property type="match status" value="1"/>
</dbReference>
<feature type="domain" description="Smr" evidence="4">
    <location>
        <begin position="378"/>
        <end position="462"/>
    </location>
</feature>
<name>A0AAV1R8T1_9ROSI</name>
<evidence type="ECO:0000259" key="4">
    <source>
        <dbReference type="PROSITE" id="PS50828"/>
    </source>
</evidence>
<evidence type="ECO:0000256" key="2">
    <source>
        <dbReference type="ARBA" id="ARBA00022737"/>
    </source>
</evidence>
<gene>
    <name evidence="5" type="ORF">DCAF_LOCUS7192</name>
</gene>
<reference evidence="5 6" key="1">
    <citation type="submission" date="2024-01" db="EMBL/GenBank/DDBJ databases">
        <authorList>
            <person name="Waweru B."/>
        </authorList>
    </citation>
    <scope>NUCLEOTIDE SEQUENCE [LARGE SCALE GENOMIC DNA]</scope>
</reference>
<accession>A0AAV1R8T1</accession>
<dbReference type="SUPFAM" id="SSF160443">
    <property type="entry name" value="SMR domain-like"/>
    <property type="match status" value="1"/>
</dbReference>
<proteinExistence type="inferred from homology"/>
<dbReference type="PANTHER" id="PTHR47447">
    <property type="entry name" value="OS03G0856100 PROTEIN"/>
    <property type="match status" value="1"/>
</dbReference>
<evidence type="ECO:0000256" key="1">
    <source>
        <dbReference type="ARBA" id="ARBA00007626"/>
    </source>
</evidence>
<dbReference type="InterPro" id="IPR011990">
    <property type="entry name" value="TPR-like_helical_dom_sf"/>
</dbReference>
<dbReference type="AlphaFoldDB" id="A0AAV1R8T1"/>
<sequence length="474" mass="53104">MNTHAWYQQKITTSHVPWNHHSRRRPQLLPYLSQPPPPLNLSTKWHFKCVAAISKQAQRFFSAVVPSLVTGDTSASNRLIKKFVASSPKSITLDALSHLLSPDSTHPLLSSLTLPLYLKISEASWFSWNAKLVAQVIVLLDKQGLDKELEALMSETVSKLQFKERELVLFYCNLIEFNSKHSCSRGFDDSYARLNQLVCDSISVYVKKQGYKAMISGLCEMGRAREAEDLIGEMRGKGIKPTLFEFRCVLYGYGRLGLLKDMERILDEMESGGIEVDTVCVNMILASYGAHNALPEMGLWLQKMKTLGIPLSIRTCNSVLNSCPRIMALMRNLDACYPVSIQELLKILSEDEAVLVKELVESSVLNETIKWDALDGKLDLHGMHLGSAYVILLQWMEETRNRLSTGEHVIPAEITVVCGSGNHSSVRGESPIKSMVTEIMAQTRSPMRIDRKNIGCFVAKGKAVKEWLAMLNDG</sequence>
<dbReference type="PROSITE" id="PS51375">
    <property type="entry name" value="PPR"/>
    <property type="match status" value="2"/>
</dbReference>
<comment type="similarity">
    <text evidence="1">Belongs to the PPR family. P subfamily.</text>
</comment>
<evidence type="ECO:0000313" key="6">
    <source>
        <dbReference type="Proteomes" id="UP001314170"/>
    </source>
</evidence>
<organism evidence="5 6">
    <name type="scientific">Dovyalis caffra</name>
    <dbReference type="NCBI Taxonomy" id="77055"/>
    <lineage>
        <taxon>Eukaryota</taxon>
        <taxon>Viridiplantae</taxon>
        <taxon>Streptophyta</taxon>
        <taxon>Embryophyta</taxon>
        <taxon>Tracheophyta</taxon>
        <taxon>Spermatophyta</taxon>
        <taxon>Magnoliopsida</taxon>
        <taxon>eudicotyledons</taxon>
        <taxon>Gunneridae</taxon>
        <taxon>Pentapetalae</taxon>
        <taxon>rosids</taxon>
        <taxon>fabids</taxon>
        <taxon>Malpighiales</taxon>
        <taxon>Salicaceae</taxon>
        <taxon>Flacourtieae</taxon>
        <taxon>Dovyalis</taxon>
    </lineage>
</organism>
<dbReference type="NCBIfam" id="TIGR00756">
    <property type="entry name" value="PPR"/>
    <property type="match status" value="2"/>
</dbReference>
<feature type="repeat" description="PPR" evidence="3">
    <location>
        <begin position="207"/>
        <end position="241"/>
    </location>
</feature>
<keyword evidence="6" id="KW-1185">Reference proteome</keyword>
<evidence type="ECO:0000256" key="3">
    <source>
        <dbReference type="PROSITE-ProRule" id="PRU00708"/>
    </source>
</evidence>
<dbReference type="InterPro" id="IPR002625">
    <property type="entry name" value="Smr_dom"/>
</dbReference>
<keyword evidence="2" id="KW-0677">Repeat</keyword>
<feature type="repeat" description="PPR" evidence="3">
    <location>
        <begin position="242"/>
        <end position="276"/>
    </location>
</feature>
<dbReference type="PANTHER" id="PTHR47447:SF15">
    <property type="entry name" value="OS02G0120000 PROTEIN"/>
    <property type="match status" value="1"/>
</dbReference>
<dbReference type="PROSITE" id="PS50828">
    <property type="entry name" value="SMR"/>
    <property type="match status" value="1"/>
</dbReference>
<evidence type="ECO:0000313" key="5">
    <source>
        <dbReference type="EMBL" id="CAK7329437.1"/>
    </source>
</evidence>
<dbReference type="Proteomes" id="UP001314170">
    <property type="component" value="Unassembled WGS sequence"/>
</dbReference>
<dbReference type="Gene3D" id="3.30.1370.110">
    <property type="match status" value="1"/>
</dbReference>
<comment type="caution">
    <text evidence="5">The sequence shown here is derived from an EMBL/GenBank/DDBJ whole genome shotgun (WGS) entry which is preliminary data.</text>
</comment>